<evidence type="ECO:0000313" key="3">
    <source>
        <dbReference type="Proteomes" id="UP000069272"/>
    </source>
</evidence>
<dbReference type="SUPFAM" id="SSF49899">
    <property type="entry name" value="Concanavalin A-like lectins/glucanases"/>
    <property type="match status" value="1"/>
</dbReference>
<reference evidence="2 3" key="1">
    <citation type="journal article" date="2017" name="G3 (Bethesda)">
        <title>The Physical Genome Mapping of Anopheles albimanus Corrected Scaffold Misassemblies and Identified Interarm Rearrangements in Genus Anopheles.</title>
        <authorList>
            <person name="Artemov G.N."/>
            <person name="Peery A.N."/>
            <person name="Jiang X."/>
            <person name="Tu Z."/>
            <person name="Stegniy V.N."/>
            <person name="Sharakhova M.V."/>
            <person name="Sharakhov I.V."/>
        </authorList>
    </citation>
    <scope>NUCLEOTIDE SEQUENCE [LARGE SCALE GENOMIC DNA]</scope>
    <source>
        <strain evidence="2 3">ALBI9_A</strain>
    </source>
</reference>
<dbReference type="SMART" id="SM00908">
    <property type="entry name" value="Gal-bind_lectin"/>
    <property type="match status" value="1"/>
</dbReference>
<evidence type="ECO:0000313" key="2">
    <source>
        <dbReference type="EnsemblMetazoa" id="AALB009381-PA"/>
    </source>
</evidence>
<accession>A0A182FS55</accession>
<keyword evidence="1" id="KW-0430">Lectin</keyword>
<dbReference type="AlphaFoldDB" id="A0A182FS55"/>
<proteinExistence type="predicted"/>
<dbReference type="InterPro" id="IPR013320">
    <property type="entry name" value="ConA-like_dom_sf"/>
</dbReference>
<dbReference type="PROSITE" id="PS51304">
    <property type="entry name" value="GALECTIN"/>
    <property type="match status" value="1"/>
</dbReference>
<name>A0A182FS55_ANOAL</name>
<dbReference type="GO" id="GO:0030246">
    <property type="term" value="F:carbohydrate binding"/>
    <property type="evidence" value="ECO:0007669"/>
    <property type="project" value="UniProtKB-UniRule"/>
</dbReference>
<sequence length="161" mass="19131">MNTPFVAYFPRKPEEFDEVMIRGKLTDNAQNASFNFCLRPPAGWPENQTSPYIAYHLKISFNPEGESKVTQNWKNVEWQQEQVSKNWLVVDRTKPFTAVFRLLDNQIKVFVDNVQHSPDYEMDMQLPIEEIHSVELWNDFEYVEELTFRFNNARGKLHFPL</sequence>
<organism evidence="2 3">
    <name type="scientific">Anopheles albimanus</name>
    <name type="common">New world malaria mosquito</name>
    <dbReference type="NCBI Taxonomy" id="7167"/>
    <lineage>
        <taxon>Eukaryota</taxon>
        <taxon>Metazoa</taxon>
        <taxon>Ecdysozoa</taxon>
        <taxon>Arthropoda</taxon>
        <taxon>Hexapoda</taxon>
        <taxon>Insecta</taxon>
        <taxon>Pterygota</taxon>
        <taxon>Neoptera</taxon>
        <taxon>Endopterygota</taxon>
        <taxon>Diptera</taxon>
        <taxon>Nematocera</taxon>
        <taxon>Culicoidea</taxon>
        <taxon>Culicidae</taxon>
        <taxon>Anophelinae</taxon>
        <taxon>Anopheles</taxon>
    </lineage>
</organism>
<dbReference type="InterPro" id="IPR001079">
    <property type="entry name" value="Galectin_CRD"/>
</dbReference>
<dbReference type="EnsemblMetazoa" id="AALB009381-RA">
    <property type="protein sequence ID" value="AALB009381-PA"/>
    <property type="gene ID" value="AALB009381"/>
</dbReference>
<reference evidence="2" key="2">
    <citation type="submission" date="2022-08" db="UniProtKB">
        <authorList>
            <consortium name="EnsemblMetazoa"/>
        </authorList>
    </citation>
    <scope>IDENTIFICATION</scope>
    <source>
        <strain evidence="2">STECLA/ALBI9_A</strain>
    </source>
</reference>
<protein>
    <submittedName>
        <fullName evidence="2">Galectin</fullName>
    </submittedName>
</protein>
<dbReference type="Gene3D" id="2.60.120.200">
    <property type="match status" value="1"/>
</dbReference>
<keyword evidence="3" id="KW-1185">Reference proteome</keyword>
<evidence type="ECO:0000256" key="1">
    <source>
        <dbReference type="ARBA" id="ARBA00022734"/>
    </source>
</evidence>
<dbReference type="VEuPathDB" id="VectorBase:AALB20_034260"/>
<dbReference type="Proteomes" id="UP000069272">
    <property type="component" value="Chromosome 2R"/>
</dbReference>
<dbReference type="VEuPathDB" id="VectorBase:AALB009381"/>
<dbReference type="STRING" id="7167.A0A182FS55"/>
<dbReference type="Pfam" id="PF00337">
    <property type="entry name" value="Gal-bind_lectin"/>
    <property type="match status" value="1"/>
</dbReference>